<dbReference type="Pfam" id="PF00569">
    <property type="entry name" value="ZZ"/>
    <property type="match status" value="1"/>
</dbReference>
<dbReference type="Pfam" id="PF09069">
    <property type="entry name" value="EF-hand_3"/>
    <property type="match status" value="1"/>
</dbReference>
<dbReference type="GO" id="GO:0008270">
    <property type="term" value="F:zinc ion binding"/>
    <property type="evidence" value="ECO:0007669"/>
    <property type="project" value="UniProtKB-KW"/>
</dbReference>
<evidence type="ECO:0000256" key="10">
    <source>
        <dbReference type="ARBA" id="ARBA00023203"/>
    </source>
</evidence>
<feature type="region of interest" description="Disordered" evidence="13">
    <location>
        <begin position="562"/>
        <end position="622"/>
    </location>
</feature>
<dbReference type="GO" id="GO:0005856">
    <property type="term" value="C:cytoskeleton"/>
    <property type="evidence" value="ECO:0007669"/>
    <property type="project" value="UniProtKB-SubCell"/>
</dbReference>
<dbReference type="Pfam" id="PF00397">
    <property type="entry name" value="WW"/>
    <property type="match status" value="1"/>
</dbReference>
<dbReference type="GO" id="GO:0003779">
    <property type="term" value="F:actin binding"/>
    <property type="evidence" value="ECO:0007669"/>
    <property type="project" value="UniProtKB-KW"/>
</dbReference>
<evidence type="ECO:0000256" key="7">
    <source>
        <dbReference type="ARBA" id="ARBA00022833"/>
    </source>
</evidence>
<evidence type="ECO:0000256" key="5">
    <source>
        <dbReference type="ARBA" id="ARBA00022723"/>
    </source>
</evidence>
<sequence>MTEDNMNGWTQATTEKGMPYYVNHTTKQTEWDHPKMQQIMQSIEGCNAIRYASYRTAAKMQILHRELNMQYVRLELIAGVFERHRLSATENSVTLDSSEVEDVLSDIYFAASKEANTNINVDLATKLGVNYILKVFDRKREGKVLVFAMKLALTLISANRLQDKYGYLYQQLADHNACLSRAALHTLLTNICKVIDTLGESLAYGSHAIQSSVDSCFIESQGGLGVSETQFATWLTHEPPLLAWMSTLNRMQAAEYVTHNIKCSTCKVTPVQGPRYSCLRCAGYHQCQACFLLGKISRKHKSKHPVREYCIKTSNREITKLIVELIRNKLRLCPTRAIPVNLEDASPLAEIDDEAGSTSVGSLRSTVRRKVLDDPQKELQSIITHLEEENKQLQSELLEICGTKAHRLQRHRLTIESQLQRLKLLKKYLFAQTTEMPSRIMNRMESTPMFRPVNSRVTPLPVEFELSPIVRQGTIENSRTLESKIATHIYSLDKLPNNGKISDVSENMRTDIHAQADGTYTSSRLSNVSEFTRIELSTWIGGGNRTGLGRFDSGFSQWLASGSSNNRDANDYSTKPVATSSSHSDSPTTLATVVSHSPNGILRENTPSSLQRPDKHSQHSSLQNIQGDLNDILDRLQNMVANDCLLEESFSADDNCELKRAATEMEDLLTGLIEGMESRKSKLTTVV</sequence>
<dbReference type="SUPFAM" id="SSF47473">
    <property type="entry name" value="EF-hand"/>
    <property type="match status" value="2"/>
</dbReference>
<keyword evidence="10" id="KW-0009">Actin-binding</keyword>
<feature type="compositionally biased region" description="Polar residues" evidence="13">
    <location>
        <begin position="562"/>
        <end position="598"/>
    </location>
</feature>
<evidence type="ECO:0000256" key="11">
    <source>
        <dbReference type="ARBA" id="ARBA00023212"/>
    </source>
</evidence>
<keyword evidence="7" id="KW-0862">Zinc</keyword>
<proteinExistence type="predicted"/>
<dbReference type="AlphaFoldDB" id="A0AAJ7CHP5"/>
<dbReference type="GO" id="GO:0046716">
    <property type="term" value="P:muscle cell cellular homeostasis"/>
    <property type="evidence" value="ECO:0007669"/>
    <property type="project" value="UniProtKB-ARBA"/>
</dbReference>
<name>A0AAJ7CHP5_CEPCN</name>
<evidence type="ECO:0000256" key="12">
    <source>
        <dbReference type="PROSITE-ProRule" id="PRU00228"/>
    </source>
</evidence>
<keyword evidence="3" id="KW-1003">Cell membrane</keyword>
<dbReference type="SMART" id="SM00456">
    <property type="entry name" value="WW"/>
    <property type="match status" value="1"/>
</dbReference>
<dbReference type="InterPro" id="IPR011992">
    <property type="entry name" value="EF-hand-dom_pair"/>
</dbReference>
<dbReference type="GO" id="GO:0050804">
    <property type="term" value="P:modulation of chemical synaptic transmission"/>
    <property type="evidence" value="ECO:0007669"/>
    <property type="project" value="UniProtKB-ARBA"/>
</dbReference>
<dbReference type="InterPro" id="IPR036020">
    <property type="entry name" value="WW_dom_sf"/>
</dbReference>
<gene>
    <name evidence="17" type="primary">LOC107275086</name>
</gene>
<evidence type="ECO:0000256" key="13">
    <source>
        <dbReference type="SAM" id="MobiDB-lite"/>
    </source>
</evidence>
<evidence type="ECO:0000256" key="8">
    <source>
        <dbReference type="ARBA" id="ARBA00022837"/>
    </source>
</evidence>
<dbReference type="InterPro" id="IPR015153">
    <property type="entry name" value="EF-hand_dom_typ1"/>
</dbReference>
<evidence type="ECO:0000256" key="9">
    <source>
        <dbReference type="ARBA" id="ARBA00023136"/>
    </source>
</evidence>
<keyword evidence="11" id="KW-0206">Cytoskeleton</keyword>
<protein>
    <submittedName>
        <fullName evidence="17">Dystrophin</fullName>
    </submittedName>
</protein>
<dbReference type="Gene3D" id="3.30.60.90">
    <property type="match status" value="1"/>
</dbReference>
<dbReference type="SMART" id="SM00291">
    <property type="entry name" value="ZnF_ZZ"/>
    <property type="match status" value="1"/>
</dbReference>
<reference evidence="17" key="1">
    <citation type="submission" date="2025-08" db="UniProtKB">
        <authorList>
            <consortium name="RefSeq"/>
        </authorList>
    </citation>
    <scope>IDENTIFICATION</scope>
</reference>
<dbReference type="Gene3D" id="1.10.238.10">
    <property type="entry name" value="EF-hand"/>
    <property type="match status" value="2"/>
</dbReference>
<dbReference type="SUPFAM" id="SSF51045">
    <property type="entry name" value="WW domain"/>
    <property type="match status" value="1"/>
</dbReference>
<dbReference type="Proteomes" id="UP000694920">
    <property type="component" value="Unplaced"/>
</dbReference>
<evidence type="ECO:0000256" key="4">
    <source>
        <dbReference type="ARBA" id="ARBA00022490"/>
    </source>
</evidence>
<dbReference type="GO" id="GO:0005737">
    <property type="term" value="C:cytoplasm"/>
    <property type="evidence" value="ECO:0007669"/>
    <property type="project" value="UniProtKB-ARBA"/>
</dbReference>
<keyword evidence="16" id="KW-1185">Reference proteome</keyword>
<evidence type="ECO:0000256" key="3">
    <source>
        <dbReference type="ARBA" id="ARBA00022475"/>
    </source>
</evidence>
<dbReference type="GO" id="GO:0016010">
    <property type="term" value="C:dystrophin-associated glycoprotein complex"/>
    <property type="evidence" value="ECO:0007669"/>
    <property type="project" value="UniProtKB-ARBA"/>
</dbReference>
<evidence type="ECO:0000313" key="17">
    <source>
        <dbReference type="RefSeq" id="XP_015610348.1"/>
    </source>
</evidence>
<dbReference type="InterPro" id="IPR043145">
    <property type="entry name" value="Znf_ZZ_sf"/>
</dbReference>
<evidence type="ECO:0000256" key="6">
    <source>
        <dbReference type="ARBA" id="ARBA00022771"/>
    </source>
</evidence>
<dbReference type="GO" id="GO:0045202">
    <property type="term" value="C:synapse"/>
    <property type="evidence" value="ECO:0007669"/>
    <property type="project" value="GOC"/>
</dbReference>
<dbReference type="GO" id="GO:0099536">
    <property type="term" value="P:synaptic signaling"/>
    <property type="evidence" value="ECO:0007669"/>
    <property type="project" value="TreeGrafter"/>
</dbReference>
<dbReference type="InterPro" id="IPR001202">
    <property type="entry name" value="WW_dom"/>
</dbReference>
<feature type="domain" description="ZZ-type" evidence="15">
    <location>
        <begin position="258"/>
        <end position="314"/>
    </location>
</feature>
<evidence type="ECO:0000256" key="1">
    <source>
        <dbReference type="ARBA" id="ARBA00004245"/>
    </source>
</evidence>
<evidence type="ECO:0000313" key="16">
    <source>
        <dbReference type="Proteomes" id="UP000694920"/>
    </source>
</evidence>
<evidence type="ECO:0000256" key="2">
    <source>
        <dbReference type="ARBA" id="ARBA00004278"/>
    </source>
</evidence>
<evidence type="ECO:0000259" key="14">
    <source>
        <dbReference type="PROSITE" id="PS50020"/>
    </source>
</evidence>
<dbReference type="InterPro" id="IPR050774">
    <property type="entry name" value="KCMF1/Dystrophin"/>
</dbReference>
<keyword evidence="4" id="KW-0963">Cytoplasm</keyword>
<dbReference type="GeneID" id="107275086"/>
<dbReference type="GO" id="GO:0042383">
    <property type="term" value="C:sarcolemma"/>
    <property type="evidence" value="ECO:0007669"/>
    <property type="project" value="UniProtKB-SubCell"/>
</dbReference>
<dbReference type="KEGG" id="ccin:107275086"/>
<comment type="subcellular location">
    <subcellularLocation>
        <location evidence="2">Cell membrane</location>
        <location evidence="2">Sarcolemma</location>
        <topology evidence="2">Peripheral membrane protein</topology>
        <orientation evidence="2">Cytoplasmic side</orientation>
    </subcellularLocation>
    <subcellularLocation>
        <location evidence="1">Cytoplasm</location>
        <location evidence="1">Cytoskeleton</location>
    </subcellularLocation>
</comment>
<dbReference type="PROSITE" id="PS50135">
    <property type="entry name" value="ZF_ZZ_2"/>
    <property type="match status" value="1"/>
</dbReference>
<organism evidence="16 17">
    <name type="scientific">Cephus cinctus</name>
    <name type="common">Wheat stem sawfly</name>
    <dbReference type="NCBI Taxonomy" id="211228"/>
    <lineage>
        <taxon>Eukaryota</taxon>
        <taxon>Metazoa</taxon>
        <taxon>Ecdysozoa</taxon>
        <taxon>Arthropoda</taxon>
        <taxon>Hexapoda</taxon>
        <taxon>Insecta</taxon>
        <taxon>Pterygota</taxon>
        <taxon>Neoptera</taxon>
        <taxon>Endopterygota</taxon>
        <taxon>Hymenoptera</taxon>
        <taxon>Cephoidea</taxon>
        <taxon>Cephidae</taxon>
        <taxon>Cephus</taxon>
    </lineage>
</organism>
<dbReference type="PANTHER" id="PTHR12268:SF14">
    <property type="entry name" value="DYSTROPHIN-1"/>
    <property type="match status" value="1"/>
</dbReference>
<dbReference type="PANTHER" id="PTHR12268">
    <property type="entry name" value="E3 UBIQUITIN-PROTEIN LIGASE KCMF1"/>
    <property type="match status" value="1"/>
</dbReference>
<dbReference type="Pfam" id="PF09068">
    <property type="entry name" value="EF-hand_2"/>
    <property type="match status" value="1"/>
</dbReference>
<dbReference type="RefSeq" id="XP_015610348.1">
    <property type="nucleotide sequence ID" value="XM_015754862.2"/>
</dbReference>
<evidence type="ECO:0000259" key="15">
    <source>
        <dbReference type="PROSITE" id="PS50135"/>
    </source>
</evidence>
<dbReference type="CDD" id="cd00201">
    <property type="entry name" value="WW"/>
    <property type="match status" value="1"/>
</dbReference>
<feature type="domain" description="WW" evidence="14">
    <location>
        <begin position="3"/>
        <end position="36"/>
    </location>
</feature>
<keyword evidence="6 12" id="KW-0863">Zinc-finger</keyword>
<dbReference type="PROSITE" id="PS50020">
    <property type="entry name" value="WW_DOMAIN_2"/>
    <property type="match status" value="1"/>
</dbReference>
<keyword evidence="5" id="KW-0479">Metal-binding</keyword>
<keyword evidence="9" id="KW-0472">Membrane</keyword>
<dbReference type="Gene3D" id="2.20.70.10">
    <property type="match status" value="1"/>
</dbReference>
<dbReference type="InterPro" id="IPR015154">
    <property type="entry name" value="EF-hand_dom_typ2"/>
</dbReference>
<dbReference type="InterPro" id="IPR000433">
    <property type="entry name" value="Znf_ZZ"/>
</dbReference>
<dbReference type="SUPFAM" id="SSF57850">
    <property type="entry name" value="RING/U-box"/>
    <property type="match status" value="1"/>
</dbReference>
<accession>A0AAJ7CHP5</accession>
<keyword evidence="8" id="KW-0106">Calcium</keyword>